<dbReference type="GO" id="GO:0003677">
    <property type="term" value="F:DNA binding"/>
    <property type="evidence" value="ECO:0007669"/>
    <property type="project" value="InterPro"/>
</dbReference>
<dbReference type="Pfam" id="PF08281">
    <property type="entry name" value="Sigma70_r4_2"/>
    <property type="match status" value="1"/>
</dbReference>
<dbReference type="InterPro" id="IPR007627">
    <property type="entry name" value="RNA_pol_sigma70_r2"/>
</dbReference>
<sequence>MGNGDARQGAYLTHRAALIDYATPILGSREAAEDVVQDAFMRFAPARFRGAGPEQMRAYLYSIVRHLSFDVLKRRKVEQRHGGQAAPFWTLPAPSPTPEENLLICDQIRIVNQVLAEFPQEVRIAVEMHRFGGFTLEEVAAHLDISLATAHRHVRKVMVALALRLDRRD</sequence>
<keyword evidence="8" id="KW-1185">Reference proteome</keyword>
<name>A0A1I3AR15_9RHOB</name>
<dbReference type="EMBL" id="FOPU01000016">
    <property type="protein sequence ID" value="SFH52169.1"/>
    <property type="molecule type" value="Genomic_DNA"/>
</dbReference>
<feature type="domain" description="RNA polymerase sigma factor 70 region 4 type 2" evidence="6">
    <location>
        <begin position="110"/>
        <end position="159"/>
    </location>
</feature>
<evidence type="ECO:0000256" key="2">
    <source>
        <dbReference type="ARBA" id="ARBA00023015"/>
    </source>
</evidence>
<dbReference type="Proteomes" id="UP000183635">
    <property type="component" value="Unassembled WGS sequence"/>
</dbReference>
<dbReference type="SUPFAM" id="SSF88946">
    <property type="entry name" value="Sigma2 domain of RNA polymerase sigma factors"/>
    <property type="match status" value="1"/>
</dbReference>
<keyword evidence="3" id="KW-0731">Sigma factor</keyword>
<evidence type="ECO:0000313" key="7">
    <source>
        <dbReference type="EMBL" id="SFH52169.1"/>
    </source>
</evidence>
<dbReference type="STRING" id="34004.SAMN04488021_11649"/>
<dbReference type="PANTHER" id="PTHR43133">
    <property type="entry name" value="RNA POLYMERASE ECF-TYPE SIGMA FACTO"/>
    <property type="match status" value="1"/>
</dbReference>
<evidence type="ECO:0000259" key="5">
    <source>
        <dbReference type="Pfam" id="PF04542"/>
    </source>
</evidence>
<accession>A0A1I3AR15</accession>
<protein>
    <submittedName>
        <fullName evidence="7">RNA polymerase sigma-70 factor, ECF subfamily</fullName>
    </submittedName>
</protein>
<dbReference type="InterPro" id="IPR013325">
    <property type="entry name" value="RNA_pol_sigma_r2"/>
</dbReference>
<evidence type="ECO:0000313" key="8">
    <source>
        <dbReference type="Proteomes" id="UP000183635"/>
    </source>
</evidence>
<evidence type="ECO:0000256" key="1">
    <source>
        <dbReference type="ARBA" id="ARBA00010641"/>
    </source>
</evidence>
<dbReference type="AlphaFoldDB" id="A0A1I3AR15"/>
<dbReference type="GO" id="GO:0006352">
    <property type="term" value="P:DNA-templated transcription initiation"/>
    <property type="evidence" value="ECO:0007669"/>
    <property type="project" value="InterPro"/>
</dbReference>
<dbReference type="SUPFAM" id="SSF88659">
    <property type="entry name" value="Sigma3 and sigma4 domains of RNA polymerase sigma factors"/>
    <property type="match status" value="1"/>
</dbReference>
<evidence type="ECO:0000259" key="6">
    <source>
        <dbReference type="Pfam" id="PF08281"/>
    </source>
</evidence>
<dbReference type="InterPro" id="IPR013324">
    <property type="entry name" value="RNA_pol_sigma_r3/r4-like"/>
</dbReference>
<dbReference type="InterPro" id="IPR014284">
    <property type="entry name" value="RNA_pol_sigma-70_dom"/>
</dbReference>
<feature type="domain" description="RNA polymerase sigma-70 region 2" evidence="5">
    <location>
        <begin position="11"/>
        <end position="76"/>
    </location>
</feature>
<dbReference type="InterPro" id="IPR039425">
    <property type="entry name" value="RNA_pol_sigma-70-like"/>
</dbReference>
<reference evidence="7 8" key="1">
    <citation type="submission" date="2016-10" db="EMBL/GenBank/DDBJ databases">
        <authorList>
            <person name="de Groot N.N."/>
        </authorList>
    </citation>
    <scope>NUCLEOTIDE SEQUENCE [LARGE SCALE GENOMIC DNA]</scope>
    <source>
        <strain evidence="7 8">DSM 8537</strain>
    </source>
</reference>
<dbReference type="OrthoDB" id="9794372at2"/>
<dbReference type="Gene3D" id="1.10.1740.10">
    <property type="match status" value="1"/>
</dbReference>
<evidence type="ECO:0000256" key="4">
    <source>
        <dbReference type="ARBA" id="ARBA00023163"/>
    </source>
</evidence>
<proteinExistence type="inferred from homology"/>
<dbReference type="Pfam" id="PF04542">
    <property type="entry name" value="Sigma70_r2"/>
    <property type="match status" value="1"/>
</dbReference>
<gene>
    <name evidence="7" type="ORF">SAMN04488021_11649</name>
</gene>
<evidence type="ECO:0000256" key="3">
    <source>
        <dbReference type="ARBA" id="ARBA00023082"/>
    </source>
</evidence>
<dbReference type="Gene3D" id="1.10.10.10">
    <property type="entry name" value="Winged helix-like DNA-binding domain superfamily/Winged helix DNA-binding domain"/>
    <property type="match status" value="1"/>
</dbReference>
<dbReference type="GO" id="GO:0016987">
    <property type="term" value="F:sigma factor activity"/>
    <property type="evidence" value="ECO:0007669"/>
    <property type="project" value="UniProtKB-KW"/>
</dbReference>
<dbReference type="InterPro" id="IPR013249">
    <property type="entry name" value="RNA_pol_sigma70_r4_t2"/>
</dbReference>
<dbReference type="PANTHER" id="PTHR43133:SF63">
    <property type="entry name" value="RNA POLYMERASE SIGMA FACTOR FECI-RELATED"/>
    <property type="match status" value="1"/>
</dbReference>
<comment type="similarity">
    <text evidence="1">Belongs to the sigma-70 factor family. ECF subfamily.</text>
</comment>
<dbReference type="NCBIfam" id="TIGR02937">
    <property type="entry name" value="sigma70-ECF"/>
    <property type="match status" value="1"/>
</dbReference>
<keyword evidence="2" id="KW-0805">Transcription regulation</keyword>
<keyword evidence="4" id="KW-0804">Transcription</keyword>
<dbReference type="InterPro" id="IPR036388">
    <property type="entry name" value="WH-like_DNA-bd_sf"/>
</dbReference>
<organism evidence="7 8">
    <name type="scientific">Paracoccus aminovorans</name>
    <dbReference type="NCBI Taxonomy" id="34004"/>
    <lineage>
        <taxon>Bacteria</taxon>
        <taxon>Pseudomonadati</taxon>
        <taxon>Pseudomonadota</taxon>
        <taxon>Alphaproteobacteria</taxon>
        <taxon>Rhodobacterales</taxon>
        <taxon>Paracoccaceae</taxon>
        <taxon>Paracoccus</taxon>
    </lineage>
</organism>